<dbReference type="EMBL" id="JAZGSY010000296">
    <property type="protein sequence ID" value="KAL1837423.1"/>
    <property type="molecule type" value="Genomic_DNA"/>
</dbReference>
<evidence type="ECO:0000313" key="1">
    <source>
        <dbReference type="EMBL" id="KAL1837423.1"/>
    </source>
</evidence>
<protein>
    <submittedName>
        <fullName evidence="1">Uncharacterized protein</fullName>
    </submittedName>
</protein>
<dbReference type="Proteomes" id="UP001583172">
    <property type="component" value="Unassembled WGS sequence"/>
</dbReference>
<evidence type="ECO:0000313" key="2">
    <source>
        <dbReference type="Proteomes" id="UP001583172"/>
    </source>
</evidence>
<accession>A0ABR3V8M3</accession>
<proteinExistence type="predicted"/>
<gene>
    <name evidence="1" type="ORF">VTJ49DRAFT_3794</name>
</gene>
<sequence length="100" mass="11622">MDPKKLSICANYYVRAPLTRKDAWLRNADMYMFTFPHPSDLDPVCKHGPHVWQSLYALPALEEKKQEYRPRQRQHQREPQTALVVAVNVHATMLAGKHPS</sequence>
<reference evidence="1 2" key="1">
    <citation type="journal article" date="2024" name="Commun. Biol.">
        <title>Comparative genomic analysis of thermophilic fungi reveals convergent evolutionary adaptations and gene losses.</title>
        <authorList>
            <person name="Steindorff A.S."/>
            <person name="Aguilar-Pontes M.V."/>
            <person name="Robinson A.J."/>
            <person name="Andreopoulos B."/>
            <person name="LaButti K."/>
            <person name="Kuo A."/>
            <person name="Mondo S."/>
            <person name="Riley R."/>
            <person name="Otillar R."/>
            <person name="Haridas S."/>
            <person name="Lipzen A."/>
            <person name="Grimwood J."/>
            <person name="Schmutz J."/>
            <person name="Clum A."/>
            <person name="Reid I.D."/>
            <person name="Moisan M.C."/>
            <person name="Butler G."/>
            <person name="Nguyen T.T.M."/>
            <person name="Dewar K."/>
            <person name="Conant G."/>
            <person name="Drula E."/>
            <person name="Henrissat B."/>
            <person name="Hansel C."/>
            <person name="Singer S."/>
            <person name="Hutchinson M.I."/>
            <person name="de Vries R.P."/>
            <person name="Natvig D.O."/>
            <person name="Powell A.J."/>
            <person name="Tsang A."/>
            <person name="Grigoriev I.V."/>
        </authorList>
    </citation>
    <scope>NUCLEOTIDE SEQUENCE [LARGE SCALE GENOMIC DNA]</scope>
    <source>
        <strain evidence="1 2">CBS 620.91</strain>
    </source>
</reference>
<organism evidence="1 2">
    <name type="scientific">Humicola insolens</name>
    <name type="common">Soft-rot fungus</name>
    <dbReference type="NCBI Taxonomy" id="85995"/>
    <lineage>
        <taxon>Eukaryota</taxon>
        <taxon>Fungi</taxon>
        <taxon>Dikarya</taxon>
        <taxon>Ascomycota</taxon>
        <taxon>Pezizomycotina</taxon>
        <taxon>Sordariomycetes</taxon>
        <taxon>Sordariomycetidae</taxon>
        <taxon>Sordariales</taxon>
        <taxon>Chaetomiaceae</taxon>
        <taxon>Mycothermus</taxon>
    </lineage>
</organism>
<name>A0ABR3V8M3_HUMIN</name>
<comment type="caution">
    <text evidence="1">The sequence shown here is derived from an EMBL/GenBank/DDBJ whole genome shotgun (WGS) entry which is preliminary data.</text>
</comment>
<keyword evidence="2" id="KW-1185">Reference proteome</keyword>